<dbReference type="CDD" id="cd18722">
    <property type="entry name" value="PIN_NicB-like"/>
    <property type="match status" value="1"/>
</dbReference>
<comment type="caution">
    <text evidence="1">The sequence shown here is derived from an EMBL/GenBank/DDBJ whole genome shotgun (WGS) entry which is preliminary data.</text>
</comment>
<dbReference type="RefSeq" id="WP_156640286.1">
    <property type="nucleotide sequence ID" value="NZ_WOXT01000001.1"/>
</dbReference>
<protein>
    <submittedName>
        <fullName evidence="1">NYN domain-containing protein</fullName>
    </submittedName>
</protein>
<proteinExistence type="predicted"/>
<reference evidence="1 2" key="1">
    <citation type="submission" date="2019-12" db="EMBL/GenBank/DDBJ databases">
        <authorList>
            <person name="Xu J."/>
        </authorList>
    </citation>
    <scope>NUCLEOTIDE SEQUENCE [LARGE SCALE GENOMIC DNA]</scope>
    <source>
        <strain evidence="1 2">HX-5-24</strain>
    </source>
</reference>
<keyword evidence="2" id="KW-1185">Reference proteome</keyword>
<gene>
    <name evidence="1" type="ORF">GN331_03305</name>
</gene>
<dbReference type="Proteomes" id="UP000479692">
    <property type="component" value="Unassembled WGS sequence"/>
</dbReference>
<name>A0A7C9ML42_9GAMM</name>
<evidence type="ECO:0000313" key="1">
    <source>
        <dbReference type="EMBL" id="MUV13227.1"/>
    </source>
</evidence>
<evidence type="ECO:0000313" key="2">
    <source>
        <dbReference type="Proteomes" id="UP000479692"/>
    </source>
</evidence>
<sequence length="233" mass="26431">MDATLATAVYVDGYNLYYGRLRGTPYKWLDLVALFEALLHEQEPQALLSFVRYFSAPALARFATNGDAAVLAQQDYHRALERRHAARVAIELGAHHFNRAGVMLPRCIPGVQFDRQDRVRVWKIEEKQTEVNIALAMYRDASKGALQQQVLCSNDRDAAPVLRAIREDFPHIRLGVVAPRSPSRAGEIRSAARELASFAHWTRHHLLDDELARSQLPPVVATVRKPIRRPAHW</sequence>
<dbReference type="AlphaFoldDB" id="A0A7C9ML42"/>
<accession>A0A7C9ML42</accession>
<dbReference type="EMBL" id="WOXT01000001">
    <property type="protein sequence ID" value="MUV13227.1"/>
    <property type="molecule type" value="Genomic_DNA"/>
</dbReference>
<organism evidence="1 2">
    <name type="scientific">Noviluteimonas gilva</name>
    <dbReference type="NCBI Taxonomy" id="2682097"/>
    <lineage>
        <taxon>Bacteria</taxon>
        <taxon>Pseudomonadati</taxon>
        <taxon>Pseudomonadota</taxon>
        <taxon>Gammaproteobacteria</taxon>
        <taxon>Lysobacterales</taxon>
        <taxon>Lysobacteraceae</taxon>
        <taxon>Noviluteimonas</taxon>
    </lineage>
</organism>
<dbReference type="Gene3D" id="3.40.50.1010">
    <property type="entry name" value="5'-nuclease"/>
    <property type="match status" value="1"/>
</dbReference>